<dbReference type="STRING" id="666685.R2APBS1_2653"/>
<dbReference type="EMBL" id="CP003470">
    <property type="protein sequence ID" value="AGG89733.1"/>
    <property type="molecule type" value="Genomic_DNA"/>
</dbReference>
<evidence type="ECO:0000259" key="3">
    <source>
        <dbReference type="Pfam" id="PF04471"/>
    </source>
</evidence>
<keyword evidence="2" id="KW-0472">Membrane</keyword>
<protein>
    <submittedName>
        <fullName evidence="4">Restriction endonuclease</fullName>
    </submittedName>
</protein>
<evidence type="ECO:0000313" key="5">
    <source>
        <dbReference type="Proteomes" id="UP000011859"/>
    </source>
</evidence>
<feature type="transmembrane region" description="Helical" evidence="2">
    <location>
        <begin position="59"/>
        <end position="79"/>
    </location>
</feature>
<name>I4WY84_9GAMM</name>
<dbReference type="OrthoDB" id="5782056at2"/>
<sequence length="323" mass="35078">MAKHKQSGIEQIASMPWQAGVLLGLIGYLAVRFGIGWYFGAHTDPLSAGIAKDARDGMLAPLAWMLLAGCWIGALVSLVKRNQRRRLLDSQTGIESLRTMRWSEFELLAGEAFRRQGYAIEETGLGGADGGIDLILRRNGQTTLVQCKQWQNRQVGVKVVREMYGLLVHHQAAAVKIVALGDYTPDAHRFAQGKPIELIHGGELIATVRKLQSGKARATHPLDTPLAFGGSIAASLLLIAGLSPSTASTSQARQIAAPTAAFQPTLGPEPPSIPHRPTASTPRAHAVIYASDSQDDAELREWKKRNAESMKILEKTTKEMPLR</sequence>
<dbReference type="REBASE" id="51755">
    <property type="entry name" value="RdeR2Mrr2P"/>
</dbReference>
<dbReference type="PATRIC" id="fig|666685.9.peg.497"/>
<dbReference type="Pfam" id="PF04471">
    <property type="entry name" value="Mrr_cat"/>
    <property type="match status" value="1"/>
</dbReference>
<dbReference type="eggNOG" id="COG1787">
    <property type="taxonomic scope" value="Bacteria"/>
</dbReference>
<dbReference type="Proteomes" id="UP000011859">
    <property type="component" value="Chromosome"/>
</dbReference>
<dbReference type="InterPro" id="IPR011335">
    <property type="entry name" value="Restrct_endonuc-II-like"/>
</dbReference>
<feature type="region of interest" description="Disordered" evidence="1">
    <location>
        <begin position="262"/>
        <end position="284"/>
    </location>
</feature>
<dbReference type="PANTHER" id="PTHR30015:SF7">
    <property type="entry name" value="TYPE IV METHYL-DIRECTED RESTRICTION ENZYME ECOKMRR"/>
    <property type="match status" value="1"/>
</dbReference>
<evidence type="ECO:0000256" key="2">
    <source>
        <dbReference type="SAM" id="Phobius"/>
    </source>
</evidence>
<dbReference type="GO" id="GO:0009307">
    <property type="term" value="P:DNA restriction-modification system"/>
    <property type="evidence" value="ECO:0007669"/>
    <property type="project" value="InterPro"/>
</dbReference>
<accession>M4NJ66</accession>
<keyword evidence="2" id="KW-1133">Transmembrane helix</keyword>
<keyword evidence="4" id="KW-0540">Nuclease</keyword>
<dbReference type="KEGG" id="rhd:R2APBS1_2653"/>
<accession>I4WY84</accession>
<keyword evidence="5" id="KW-1185">Reference proteome</keyword>
<proteinExistence type="predicted"/>
<organism evidence="4 5">
    <name type="scientific">Rhodanobacter denitrificans</name>
    <dbReference type="NCBI Taxonomy" id="666685"/>
    <lineage>
        <taxon>Bacteria</taxon>
        <taxon>Pseudomonadati</taxon>
        <taxon>Pseudomonadota</taxon>
        <taxon>Gammaproteobacteria</taxon>
        <taxon>Lysobacterales</taxon>
        <taxon>Rhodanobacteraceae</taxon>
        <taxon>Rhodanobacter</taxon>
    </lineage>
</organism>
<keyword evidence="2" id="KW-0812">Transmembrane</keyword>
<feature type="transmembrane region" description="Helical" evidence="2">
    <location>
        <begin position="21"/>
        <end position="39"/>
    </location>
</feature>
<dbReference type="InterPro" id="IPR007560">
    <property type="entry name" value="Restrct_endonuc_IV_Mrr"/>
</dbReference>
<dbReference type="RefSeq" id="WP_007507950.1">
    <property type="nucleotide sequence ID" value="NC_020541.1"/>
</dbReference>
<dbReference type="Gene3D" id="3.40.1350.10">
    <property type="match status" value="1"/>
</dbReference>
<dbReference type="GeneID" id="72427358"/>
<reference evidence="4 5" key="1">
    <citation type="submission" date="2012-04" db="EMBL/GenBank/DDBJ databases">
        <title>Complete genome of Rhodanobacter sp. 2APBS1.</title>
        <authorList>
            <consortium name="US DOE Joint Genome Institute"/>
            <person name="Huntemann M."/>
            <person name="Wei C.-L."/>
            <person name="Han J."/>
            <person name="Detter J.C."/>
            <person name="Han C."/>
            <person name="Tapia R."/>
            <person name="Munk A.C.C."/>
            <person name="Chen A."/>
            <person name="Krypides N."/>
            <person name="Mavromatis K."/>
            <person name="Markowitz V."/>
            <person name="Szeto E."/>
            <person name="Ivanova N."/>
            <person name="Mikhailova N."/>
            <person name="Ovchinnikova G."/>
            <person name="Pagani I."/>
            <person name="Pati A."/>
            <person name="Goodwin L."/>
            <person name="Peters L."/>
            <person name="Pitluck S."/>
            <person name="Woyke T."/>
            <person name="Prakash O."/>
            <person name="Elkins J."/>
            <person name="Brown S."/>
            <person name="Palumbo A."/>
            <person name="Hemme C."/>
            <person name="Zhou J."/>
            <person name="Watson D."/>
            <person name="Jardine P."/>
            <person name="Kostka J."/>
            <person name="Green S."/>
        </authorList>
    </citation>
    <scope>NUCLEOTIDE SEQUENCE [LARGE SCALE GENOMIC DNA]</scope>
    <source>
        <strain evidence="4 5">2APBS1</strain>
    </source>
</reference>
<dbReference type="AlphaFoldDB" id="I4WY84"/>
<dbReference type="REBASE" id="51769">
    <property type="entry name" value="Rsp24678MrrP"/>
</dbReference>
<keyword evidence="4" id="KW-0378">Hydrolase</keyword>
<dbReference type="GO" id="GO:0003677">
    <property type="term" value="F:DNA binding"/>
    <property type="evidence" value="ECO:0007669"/>
    <property type="project" value="InterPro"/>
</dbReference>
<keyword evidence="4" id="KW-0255">Endonuclease</keyword>
<gene>
    <name evidence="4" type="ORF">R2APBS1_2653</name>
</gene>
<dbReference type="InterPro" id="IPR052906">
    <property type="entry name" value="Type_IV_Methyl-Rstrct_Enzyme"/>
</dbReference>
<evidence type="ECO:0000256" key="1">
    <source>
        <dbReference type="SAM" id="MobiDB-lite"/>
    </source>
</evidence>
<dbReference type="GO" id="GO:0015666">
    <property type="term" value="F:restriction endodeoxyribonuclease activity"/>
    <property type="evidence" value="ECO:0007669"/>
    <property type="project" value="TreeGrafter"/>
</dbReference>
<dbReference type="PANTHER" id="PTHR30015">
    <property type="entry name" value="MRR RESTRICTION SYSTEM PROTEIN"/>
    <property type="match status" value="1"/>
</dbReference>
<evidence type="ECO:0000313" key="4">
    <source>
        <dbReference type="EMBL" id="AGG89733.1"/>
    </source>
</evidence>
<dbReference type="HOGENOM" id="CLU_860180_0_0_6"/>
<dbReference type="InterPro" id="IPR011856">
    <property type="entry name" value="tRNA_endonuc-like_dom_sf"/>
</dbReference>
<dbReference type="SUPFAM" id="SSF52980">
    <property type="entry name" value="Restriction endonuclease-like"/>
    <property type="match status" value="1"/>
</dbReference>
<feature type="domain" description="Restriction endonuclease type IV Mrr" evidence="3">
    <location>
        <begin position="97"/>
        <end position="206"/>
    </location>
</feature>